<name>A0A926S2D1_9SPHI</name>
<reference evidence="2" key="1">
    <citation type="submission" date="2020-09" db="EMBL/GenBank/DDBJ databases">
        <title>Novel species of Mucilaginibacter isolated from a glacier on the Tibetan Plateau.</title>
        <authorList>
            <person name="Liu Q."/>
            <person name="Xin Y.-H."/>
        </authorList>
    </citation>
    <scope>NUCLEOTIDE SEQUENCE</scope>
    <source>
        <strain evidence="2">ZB1P21</strain>
    </source>
</reference>
<dbReference type="InterPro" id="IPR034660">
    <property type="entry name" value="DinB/YfiT-like"/>
</dbReference>
<proteinExistence type="predicted"/>
<dbReference type="SUPFAM" id="SSF109854">
    <property type="entry name" value="DinB/YfiT-like putative metalloenzymes"/>
    <property type="match status" value="1"/>
</dbReference>
<dbReference type="InterPro" id="IPR024775">
    <property type="entry name" value="DinB-like"/>
</dbReference>
<evidence type="ECO:0000313" key="3">
    <source>
        <dbReference type="Proteomes" id="UP000619078"/>
    </source>
</evidence>
<dbReference type="Gene3D" id="1.20.120.450">
    <property type="entry name" value="dinb family like domain"/>
    <property type="match status" value="1"/>
</dbReference>
<evidence type="ECO:0000313" key="2">
    <source>
        <dbReference type="EMBL" id="MBD1393084.1"/>
    </source>
</evidence>
<keyword evidence="3" id="KW-1185">Reference proteome</keyword>
<gene>
    <name evidence="2" type="ORF">IDJ76_08240</name>
</gene>
<feature type="domain" description="DinB-like" evidence="1">
    <location>
        <begin position="16"/>
        <end position="145"/>
    </location>
</feature>
<dbReference type="Proteomes" id="UP000619078">
    <property type="component" value="Unassembled WGS sequence"/>
</dbReference>
<comment type="caution">
    <text evidence="2">The sequence shown here is derived from an EMBL/GenBank/DDBJ whole genome shotgun (WGS) entry which is preliminary data.</text>
</comment>
<dbReference type="Pfam" id="PF12867">
    <property type="entry name" value="DinB_2"/>
    <property type="match status" value="1"/>
</dbReference>
<organism evidence="2 3">
    <name type="scientific">Mucilaginibacter glaciei</name>
    <dbReference type="NCBI Taxonomy" id="2772109"/>
    <lineage>
        <taxon>Bacteria</taxon>
        <taxon>Pseudomonadati</taxon>
        <taxon>Bacteroidota</taxon>
        <taxon>Sphingobacteriia</taxon>
        <taxon>Sphingobacteriales</taxon>
        <taxon>Sphingobacteriaceae</taxon>
        <taxon>Mucilaginibacter</taxon>
    </lineage>
</organism>
<protein>
    <submittedName>
        <fullName evidence="2">DinB family protein</fullName>
    </submittedName>
</protein>
<accession>A0A926S2D1</accession>
<sequence>MTAKQIEIIKQPRLKVLEILNDFMIEQLNVIPAGYNNNLIWNLGHMVATDQAICYKRAGQDTWVNETFFEAYKPGSKPEKFVTTEELDEIKSLFVSSLEQLKKDYDAHLFSNYPAWTTRYGVEITSIENAIAFLPFHEGLHIGYIMAMRKLV</sequence>
<dbReference type="EMBL" id="JACWMX010000003">
    <property type="protein sequence ID" value="MBD1393084.1"/>
    <property type="molecule type" value="Genomic_DNA"/>
</dbReference>
<dbReference type="AlphaFoldDB" id="A0A926S2D1"/>
<dbReference type="RefSeq" id="WP_191162649.1">
    <property type="nucleotide sequence ID" value="NZ_JACWMX010000003.1"/>
</dbReference>
<evidence type="ECO:0000259" key="1">
    <source>
        <dbReference type="Pfam" id="PF12867"/>
    </source>
</evidence>